<dbReference type="Proteomes" id="UP000026962">
    <property type="component" value="Chromosome 12"/>
</dbReference>
<evidence type="ECO:0000313" key="4">
    <source>
        <dbReference type="Proteomes" id="UP000026962"/>
    </source>
</evidence>
<protein>
    <submittedName>
        <fullName evidence="3">Uncharacterized protein</fullName>
    </submittedName>
</protein>
<name>A0A0E0MNA7_ORYPU</name>
<keyword evidence="4" id="KW-1185">Reference proteome</keyword>
<feature type="compositionally biased region" description="Polar residues" evidence="1">
    <location>
        <begin position="141"/>
        <end position="152"/>
    </location>
</feature>
<reference evidence="3" key="1">
    <citation type="submission" date="2015-04" db="UniProtKB">
        <authorList>
            <consortium name="EnsemblPlants"/>
        </authorList>
    </citation>
    <scope>IDENTIFICATION</scope>
</reference>
<feature type="signal peptide" evidence="2">
    <location>
        <begin position="1"/>
        <end position="20"/>
    </location>
</feature>
<dbReference type="AlphaFoldDB" id="A0A0E0MNA7"/>
<feature type="chain" id="PRO_5002367971" evidence="2">
    <location>
        <begin position="21"/>
        <end position="152"/>
    </location>
</feature>
<proteinExistence type="predicted"/>
<accession>A0A0E0MNA7</accession>
<dbReference type="EnsemblPlants" id="OPUNC12G13470.1">
    <property type="protein sequence ID" value="OPUNC12G13470.1"/>
    <property type="gene ID" value="OPUNC12G13470"/>
</dbReference>
<evidence type="ECO:0000256" key="1">
    <source>
        <dbReference type="SAM" id="MobiDB-lite"/>
    </source>
</evidence>
<dbReference type="STRING" id="4537.A0A0E0MNA7"/>
<evidence type="ECO:0000256" key="2">
    <source>
        <dbReference type="SAM" id="SignalP"/>
    </source>
</evidence>
<sequence length="152" mass="16745">MKLYAALLSLSAAIFQKLVSDDKDLAELTDKISPGGTALSFAGKLKEMVEGNSEQATANCLTMLKITTRMIISLINLDGVKVGADLESLMHSLFKASEKMLELEGFMMYRKHESCQHSRFPRERSTGASGEEEAGRKHGNYTRSINGDQLIE</sequence>
<reference evidence="3" key="2">
    <citation type="submission" date="2018-05" db="EMBL/GenBank/DDBJ databases">
        <title>OpunRS2 (Oryza punctata Reference Sequence Version 2).</title>
        <authorList>
            <person name="Zhang J."/>
            <person name="Kudrna D."/>
            <person name="Lee S."/>
            <person name="Talag J."/>
            <person name="Welchert J."/>
            <person name="Wing R.A."/>
        </authorList>
    </citation>
    <scope>NUCLEOTIDE SEQUENCE [LARGE SCALE GENOMIC DNA]</scope>
</reference>
<organism evidence="3">
    <name type="scientific">Oryza punctata</name>
    <name type="common">Red rice</name>
    <dbReference type="NCBI Taxonomy" id="4537"/>
    <lineage>
        <taxon>Eukaryota</taxon>
        <taxon>Viridiplantae</taxon>
        <taxon>Streptophyta</taxon>
        <taxon>Embryophyta</taxon>
        <taxon>Tracheophyta</taxon>
        <taxon>Spermatophyta</taxon>
        <taxon>Magnoliopsida</taxon>
        <taxon>Liliopsida</taxon>
        <taxon>Poales</taxon>
        <taxon>Poaceae</taxon>
        <taxon>BOP clade</taxon>
        <taxon>Oryzoideae</taxon>
        <taxon>Oryzeae</taxon>
        <taxon>Oryzinae</taxon>
        <taxon>Oryza</taxon>
    </lineage>
</organism>
<keyword evidence="2" id="KW-0732">Signal</keyword>
<evidence type="ECO:0000313" key="3">
    <source>
        <dbReference type="EnsemblPlants" id="OPUNC12G13470.1"/>
    </source>
</evidence>
<feature type="region of interest" description="Disordered" evidence="1">
    <location>
        <begin position="117"/>
        <end position="152"/>
    </location>
</feature>
<dbReference type="Gramene" id="OPUNC12G13470.1">
    <property type="protein sequence ID" value="OPUNC12G13470.1"/>
    <property type="gene ID" value="OPUNC12G13470"/>
</dbReference>
<dbReference type="HOGENOM" id="CLU_1725247_0_0_1"/>